<dbReference type="OrthoDB" id="2287011at2"/>
<evidence type="ECO:0000259" key="5">
    <source>
        <dbReference type="PROSITE" id="PS50995"/>
    </source>
</evidence>
<gene>
    <name evidence="6" type="ORF">EYS09_28030</name>
</gene>
<dbReference type="InterPro" id="IPR000835">
    <property type="entry name" value="HTH_MarR-typ"/>
</dbReference>
<proteinExistence type="predicted"/>
<dbReference type="InterPro" id="IPR039422">
    <property type="entry name" value="MarR/SlyA-like"/>
</dbReference>
<evidence type="ECO:0000256" key="4">
    <source>
        <dbReference type="SAM" id="MobiDB-lite"/>
    </source>
</evidence>
<evidence type="ECO:0000256" key="2">
    <source>
        <dbReference type="ARBA" id="ARBA00023125"/>
    </source>
</evidence>
<dbReference type="GeneID" id="97375185"/>
<keyword evidence="7" id="KW-1185">Reference proteome</keyword>
<dbReference type="SUPFAM" id="SSF46785">
    <property type="entry name" value="Winged helix' DNA-binding domain"/>
    <property type="match status" value="1"/>
</dbReference>
<dbReference type="Gene3D" id="1.10.10.10">
    <property type="entry name" value="Winged helix-like DNA-binding domain superfamily/Winged helix DNA-binding domain"/>
    <property type="match status" value="1"/>
</dbReference>
<feature type="domain" description="HTH marR-type" evidence="5">
    <location>
        <begin position="2"/>
        <end position="141"/>
    </location>
</feature>
<dbReference type="GO" id="GO:0006950">
    <property type="term" value="P:response to stress"/>
    <property type="evidence" value="ECO:0007669"/>
    <property type="project" value="TreeGrafter"/>
</dbReference>
<evidence type="ECO:0000313" key="6">
    <source>
        <dbReference type="EMBL" id="TBO56420.1"/>
    </source>
</evidence>
<keyword evidence="3" id="KW-0804">Transcription</keyword>
<dbReference type="PROSITE" id="PS50995">
    <property type="entry name" value="HTH_MARR_2"/>
    <property type="match status" value="1"/>
</dbReference>
<evidence type="ECO:0000256" key="3">
    <source>
        <dbReference type="ARBA" id="ARBA00023163"/>
    </source>
</evidence>
<dbReference type="Pfam" id="PF12802">
    <property type="entry name" value="MarR_2"/>
    <property type="match status" value="1"/>
</dbReference>
<name>A0A4Q9HQM1_STRKA</name>
<dbReference type="InterPro" id="IPR011991">
    <property type="entry name" value="ArsR-like_HTH"/>
</dbReference>
<dbReference type="AlphaFoldDB" id="A0A4Q9HQM1"/>
<reference evidence="6 7" key="1">
    <citation type="submission" date="2019-02" db="EMBL/GenBank/DDBJ databases">
        <title>Draft Genome Sequence of Streptomyces sp. AM-2504, identified by 16S rRNA comparative analysis as a Streptomyces Kasugaensis strain.</title>
        <authorList>
            <person name="Napolioni V."/>
            <person name="Giuliodori A.M."/>
            <person name="Spurio R."/>
            <person name="Fabbretti A."/>
        </authorList>
    </citation>
    <scope>NUCLEOTIDE SEQUENCE [LARGE SCALE GENOMIC DNA]</scope>
    <source>
        <strain evidence="6 7">AM-2504</strain>
    </source>
</reference>
<keyword evidence="2" id="KW-0238">DNA-binding</keyword>
<dbReference type="PANTHER" id="PTHR33164:SF64">
    <property type="entry name" value="TRANSCRIPTIONAL REGULATOR SLYA"/>
    <property type="match status" value="1"/>
</dbReference>
<dbReference type="SMART" id="SM00347">
    <property type="entry name" value="HTH_MARR"/>
    <property type="match status" value="1"/>
</dbReference>
<accession>A0A4Q9HQM1</accession>
<dbReference type="GO" id="GO:0003677">
    <property type="term" value="F:DNA binding"/>
    <property type="evidence" value="ECO:0007669"/>
    <property type="project" value="UniProtKB-KW"/>
</dbReference>
<dbReference type="InterPro" id="IPR036388">
    <property type="entry name" value="WH-like_DNA-bd_sf"/>
</dbReference>
<sequence>MDEGLAELLYRVDMLMSEAARRRSGPDQRLSPSQLRLLGTLEEIQPATQHQLAEALSLSDPAISRALRPLEAEGYVTISVDPAHRRRRLVSLTPTGQATFLAEGKPLEEELRTALVKAGFPYDRYLADTHRLATLLTPTEPRHETTTRQPDGTPEPD</sequence>
<keyword evidence="1" id="KW-0805">Transcription regulation</keyword>
<organism evidence="6 7">
    <name type="scientific">Streptomyces kasugaensis</name>
    <dbReference type="NCBI Taxonomy" id="1946"/>
    <lineage>
        <taxon>Bacteria</taxon>
        <taxon>Bacillati</taxon>
        <taxon>Actinomycetota</taxon>
        <taxon>Actinomycetes</taxon>
        <taxon>Kitasatosporales</taxon>
        <taxon>Streptomycetaceae</taxon>
        <taxon>Streptomyces</taxon>
    </lineage>
</organism>
<dbReference type="PRINTS" id="PR00598">
    <property type="entry name" value="HTHMARR"/>
</dbReference>
<protein>
    <submittedName>
        <fullName evidence="6">MarR family transcriptional regulator</fullName>
    </submittedName>
</protein>
<dbReference type="GO" id="GO:0003700">
    <property type="term" value="F:DNA-binding transcription factor activity"/>
    <property type="evidence" value="ECO:0007669"/>
    <property type="project" value="InterPro"/>
</dbReference>
<evidence type="ECO:0000256" key="1">
    <source>
        <dbReference type="ARBA" id="ARBA00023015"/>
    </source>
</evidence>
<evidence type="ECO:0000313" key="7">
    <source>
        <dbReference type="Proteomes" id="UP000292452"/>
    </source>
</evidence>
<dbReference type="RefSeq" id="WP_052856985.1">
    <property type="nucleotide sequence ID" value="NZ_NDXL01000002.1"/>
</dbReference>
<feature type="region of interest" description="Disordered" evidence="4">
    <location>
        <begin position="136"/>
        <end position="157"/>
    </location>
</feature>
<dbReference type="PANTHER" id="PTHR33164">
    <property type="entry name" value="TRANSCRIPTIONAL REGULATOR, MARR FAMILY"/>
    <property type="match status" value="1"/>
</dbReference>
<dbReference type="CDD" id="cd00090">
    <property type="entry name" value="HTH_ARSR"/>
    <property type="match status" value="1"/>
</dbReference>
<dbReference type="Proteomes" id="UP000292452">
    <property type="component" value="Unassembled WGS sequence"/>
</dbReference>
<dbReference type="InterPro" id="IPR036390">
    <property type="entry name" value="WH_DNA-bd_sf"/>
</dbReference>
<dbReference type="EMBL" id="SIXH01000340">
    <property type="protein sequence ID" value="TBO56420.1"/>
    <property type="molecule type" value="Genomic_DNA"/>
</dbReference>
<comment type="caution">
    <text evidence="6">The sequence shown here is derived from an EMBL/GenBank/DDBJ whole genome shotgun (WGS) entry which is preliminary data.</text>
</comment>